<reference evidence="4 5" key="1">
    <citation type="submission" date="2017-07" db="EMBL/GenBank/DDBJ databases">
        <title>Isolation and whole genome analysis of endospore-forming bacteria from heroin.</title>
        <authorList>
            <person name="Kalinowski J."/>
            <person name="Ahrens B."/>
            <person name="Al-Dilaimi A."/>
            <person name="Winkler A."/>
            <person name="Wibberg D."/>
            <person name="Schleenbecker U."/>
            <person name="Ruckert C."/>
            <person name="Wolfel R."/>
            <person name="Grass G."/>
        </authorList>
    </citation>
    <scope>NUCLEOTIDE SEQUENCE [LARGE SCALE GENOMIC DNA]</scope>
    <source>
        <strain evidence="4 5">7537-G1</strain>
    </source>
</reference>
<dbReference type="Gene3D" id="1.10.10.10">
    <property type="entry name" value="Winged helix-like DNA-binding domain superfamily/Winged helix DNA-binding domain"/>
    <property type="match status" value="1"/>
</dbReference>
<feature type="domain" description="Transcription regulator TrmB N-terminal" evidence="2">
    <location>
        <begin position="8"/>
        <end position="75"/>
    </location>
</feature>
<dbReference type="OrthoDB" id="1493540at2"/>
<dbReference type="PANTHER" id="PTHR34293:SF1">
    <property type="entry name" value="HTH-TYPE TRANSCRIPTIONAL REGULATOR TRMBL2"/>
    <property type="match status" value="1"/>
</dbReference>
<feature type="region of interest" description="Disordered" evidence="1">
    <location>
        <begin position="263"/>
        <end position="282"/>
    </location>
</feature>
<proteinExistence type="predicted"/>
<evidence type="ECO:0000313" key="4">
    <source>
        <dbReference type="EMBL" id="PAD75449.1"/>
    </source>
</evidence>
<gene>
    <name evidence="4" type="ORF">CHH67_14655</name>
</gene>
<dbReference type="InterPro" id="IPR036390">
    <property type="entry name" value="WH_DNA-bd_sf"/>
</dbReference>
<evidence type="ECO:0000259" key="2">
    <source>
        <dbReference type="Pfam" id="PF01978"/>
    </source>
</evidence>
<dbReference type="EMBL" id="NPBY01000045">
    <property type="protein sequence ID" value="PAD75449.1"/>
    <property type="molecule type" value="Genomic_DNA"/>
</dbReference>
<dbReference type="Proteomes" id="UP000215596">
    <property type="component" value="Unassembled WGS sequence"/>
</dbReference>
<comment type="caution">
    <text evidence="4">The sequence shown here is derived from an EMBL/GenBank/DDBJ whole genome shotgun (WGS) entry which is preliminary data.</text>
</comment>
<dbReference type="RefSeq" id="WP_095265939.1">
    <property type="nucleotide sequence ID" value="NZ_NPBY01000045.1"/>
</dbReference>
<dbReference type="Pfam" id="PF11495">
    <property type="entry name" value="Regulator_TrmB"/>
    <property type="match status" value="1"/>
</dbReference>
<evidence type="ECO:0000313" key="5">
    <source>
        <dbReference type="Proteomes" id="UP000215596"/>
    </source>
</evidence>
<dbReference type="InterPro" id="IPR051797">
    <property type="entry name" value="TrmB-like"/>
</dbReference>
<organism evidence="4 5">
    <name type="scientific">Paenibacillus campinasensis</name>
    <dbReference type="NCBI Taxonomy" id="66347"/>
    <lineage>
        <taxon>Bacteria</taxon>
        <taxon>Bacillati</taxon>
        <taxon>Bacillota</taxon>
        <taxon>Bacilli</taxon>
        <taxon>Bacillales</taxon>
        <taxon>Paenibacillaceae</taxon>
        <taxon>Paenibacillus</taxon>
    </lineage>
</organism>
<dbReference type="InterPro" id="IPR021586">
    <property type="entry name" value="Tscrpt_reg_TrmB_C"/>
</dbReference>
<protein>
    <submittedName>
        <fullName evidence="4">TrmB family transcriptional regulator</fullName>
    </submittedName>
</protein>
<dbReference type="InterPro" id="IPR002831">
    <property type="entry name" value="Tscrpt_reg_TrmB_N"/>
</dbReference>
<dbReference type="InterPro" id="IPR036388">
    <property type="entry name" value="WH-like_DNA-bd_sf"/>
</dbReference>
<dbReference type="AlphaFoldDB" id="A0A268EQP5"/>
<feature type="domain" description="Transcription regulator TrmB C-terminal" evidence="3">
    <location>
        <begin position="108"/>
        <end position="227"/>
    </location>
</feature>
<dbReference type="Pfam" id="PF01978">
    <property type="entry name" value="TrmB"/>
    <property type="match status" value="1"/>
</dbReference>
<dbReference type="PANTHER" id="PTHR34293">
    <property type="entry name" value="HTH-TYPE TRANSCRIPTIONAL REGULATOR TRMBL2"/>
    <property type="match status" value="1"/>
</dbReference>
<accession>A0A268EQP5</accession>
<sequence length="282" mass="31884">MEQLLHHLRNLGFTEIESKIMVDLAEHGPAGGYEVAKRLGASRSNVYAAMQRLERQGALERMSGEPLRYRALKPEELTRTISMRVEASLAFVEKSLPRGAGAPFLSMEGDKAVLDILSREIGRAKREIIVDVWREEAELLREPLAEAESRGVRVVWACDGPDHGLARTLAWSGWDDLGARSRGGRKFSFVVDRSWCMLGMRGGEQETGAVITEHPVMAEMLLHHFTQQMVLFHLEQDMGEELEERYGPNFENIQREYISSGFVEDRGIDQRSDKPAETESEE</sequence>
<evidence type="ECO:0000259" key="3">
    <source>
        <dbReference type="Pfam" id="PF11495"/>
    </source>
</evidence>
<name>A0A268EQP5_9BACL</name>
<evidence type="ECO:0000256" key="1">
    <source>
        <dbReference type="SAM" id="MobiDB-lite"/>
    </source>
</evidence>
<dbReference type="SUPFAM" id="SSF46785">
    <property type="entry name" value="Winged helix' DNA-binding domain"/>
    <property type="match status" value="1"/>
</dbReference>
<dbReference type="CDD" id="cd09124">
    <property type="entry name" value="PLDc_like_TrmB_middle"/>
    <property type="match status" value="1"/>
</dbReference>